<dbReference type="AlphaFoldDB" id="A0A0V0R8X1"/>
<dbReference type="GO" id="GO:0016971">
    <property type="term" value="F:flavin-dependent sulfhydryl oxidase activity"/>
    <property type="evidence" value="ECO:0007669"/>
    <property type="project" value="InterPro"/>
</dbReference>
<sequence length="189" mass="22139">MFKEKEEEPCPEPVCVQGDPLKSYNKYNKTSQKLAFKSNGKNDIYADNDDNDDDDNGNNMQQTLNDEKNDPYKACPNNRDSLGFFTWQFLHTMGIYYPENPSKDLQEKTSQFISTFAELYPCKVCSTHFKKDIIQYPPPTQNNETLSVWLCQRHNDVNKWQGKQEFDCSFQNLLKRYKTGYDHCNQANL</sequence>
<evidence type="ECO:0000256" key="6">
    <source>
        <dbReference type="RuleBase" id="RU371123"/>
    </source>
</evidence>
<dbReference type="PANTHER" id="PTHR12645:SF0">
    <property type="entry name" value="FAD-LINKED SULFHYDRYL OXIDASE ALR"/>
    <property type="match status" value="1"/>
</dbReference>
<evidence type="ECO:0000313" key="9">
    <source>
        <dbReference type="EMBL" id="KRX10956.1"/>
    </source>
</evidence>
<dbReference type="PANTHER" id="PTHR12645">
    <property type="entry name" value="ALR/ERV"/>
    <property type="match status" value="1"/>
</dbReference>
<dbReference type="Gene3D" id="1.20.120.310">
    <property type="entry name" value="ERV/ALR sulfhydryl oxidase domain"/>
    <property type="match status" value="1"/>
</dbReference>
<dbReference type="Proteomes" id="UP000054937">
    <property type="component" value="Unassembled WGS sequence"/>
</dbReference>
<keyword evidence="2 6" id="KW-0285">Flavoprotein</keyword>
<feature type="compositionally biased region" description="Acidic residues" evidence="7">
    <location>
        <begin position="46"/>
        <end position="56"/>
    </location>
</feature>
<dbReference type="GO" id="GO:0050660">
    <property type="term" value="F:flavin adenine dinucleotide binding"/>
    <property type="evidence" value="ECO:0007669"/>
    <property type="project" value="TreeGrafter"/>
</dbReference>
<dbReference type="GO" id="GO:0005739">
    <property type="term" value="C:mitochondrion"/>
    <property type="evidence" value="ECO:0007669"/>
    <property type="project" value="TreeGrafter"/>
</dbReference>
<keyword evidence="3 6" id="KW-0274">FAD</keyword>
<feature type="domain" description="ERV/ALR sulfhydryl oxidase" evidence="8">
    <location>
        <begin position="75"/>
        <end position="177"/>
    </location>
</feature>
<dbReference type="InParanoid" id="A0A0V0R8X1"/>
<accession>A0A0V0R8X1</accession>
<keyword evidence="10" id="KW-1185">Reference proteome</keyword>
<dbReference type="InterPro" id="IPR039799">
    <property type="entry name" value="ALR/ERV"/>
</dbReference>
<evidence type="ECO:0000259" key="8">
    <source>
        <dbReference type="PROSITE" id="PS51324"/>
    </source>
</evidence>
<feature type="region of interest" description="Disordered" evidence="7">
    <location>
        <begin position="38"/>
        <end position="73"/>
    </location>
</feature>
<keyword evidence="4 6" id="KW-0560">Oxidoreductase</keyword>
<keyword evidence="5" id="KW-1015">Disulfide bond</keyword>
<dbReference type="InterPro" id="IPR036774">
    <property type="entry name" value="ERV/ALR_sulphydryl_oxid_sf"/>
</dbReference>
<dbReference type="OrthoDB" id="17199at2759"/>
<feature type="region of interest" description="Disordered" evidence="7">
    <location>
        <begin position="1"/>
        <end position="21"/>
    </location>
</feature>
<evidence type="ECO:0000256" key="2">
    <source>
        <dbReference type="ARBA" id="ARBA00022630"/>
    </source>
</evidence>
<evidence type="ECO:0000313" key="10">
    <source>
        <dbReference type="Proteomes" id="UP000054937"/>
    </source>
</evidence>
<dbReference type="OMA" id="KNDIYAD"/>
<organism evidence="9 10">
    <name type="scientific">Pseudocohnilembus persalinus</name>
    <name type="common">Ciliate</name>
    <dbReference type="NCBI Taxonomy" id="266149"/>
    <lineage>
        <taxon>Eukaryota</taxon>
        <taxon>Sar</taxon>
        <taxon>Alveolata</taxon>
        <taxon>Ciliophora</taxon>
        <taxon>Intramacronucleata</taxon>
        <taxon>Oligohymenophorea</taxon>
        <taxon>Scuticociliatia</taxon>
        <taxon>Philasterida</taxon>
        <taxon>Pseudocohnilembidae</taxon>
        <taxon>Pseudocohnilembus</taxon>
    </lineage>
</organism>
<comment type="catalytic activity">
    <reaction evidence="6">
        <text>2 R'C(R)SH + O2 = R'C(R)S-S(R)CR' + H2O2</text>
        <dbReference type="Rhea" id="RHEA:17357"/>
        <dbReference type="ChEBI" id="CHEBI:15379"/>
        <dbReference type="ChEBI" id="CHEBI:16240"/>
        <dbReference type="ChEBI" id="CHEBI:16520"/>
        <dbReference type="ChEBI" id="CHEBI:17412"/>
        <dbReference type="EC" id="1.8.3.2"/>
    </reaction>
</comment>
<gene>
    <name evidence="9" type="ORF">PPERSA_12080</name>
</gene>
<dbReference type="SUPFAM" id="SSF69000">
    <property type="entry name" value="FAD-dependent thiol oxidase"/>
    <property type="match status" value="1"/>
</dbReference>
<evidence type="ECO:0000256" key="4">
    <source>
        <dbReference type="ARBA" id="ARBA00023002"/>
    </source>
</evidence>
<dbReference type="FunCoup" id="A0A0V0R8X1">
    <property type="interactions" value="10"/>
</dbReference>
<evidence type="ECO:0000256" key="3">
    <source>
        <dbReference type="ARBA" id="ARBA00022827"/>
    </source>
</evidence>
<reference evidence="9 10" key="1">
    <citation type="journal article" date="2015" name="Sci. Rep.">
        <title>Genome of the facultative scuticociliatosis pathogen Pseudocohnilembus persalinus provides insight into its virulence through horizontal gene transfer.</title>
        <authorList>
            <person name="Xiong J."/>
            <person name="Wang G."/>
            <person name="Cheng J."/>
            <person name="Tian M."/>
            <person name="Pan X."/>
            <person name="Warren A."/>
            <person name="Jiang C."/>
            <person name="Yuan D."/>
            <person name="Miao W."/>
        </authorList>
    </citation>
    <scope>NUCLEOTIDE SEQUENCE [LARGE SCALE GENOMIC DNA]</scope>
    <source>
        <strain evidence="9">36N120E</strain>
    </source>
</reference>
<dbReference type="EMBL" id="LDAU01000013">
    <property type="protein sequence ID" value="KRX10956.1"/>
    <property type="molecule type" value="Genomic_DNA"/>
</dbReference>
<proteinExistence type="predicted"/>
<dbReference type="PROSITE" id="PS51324">
    <property type="entry name" value="ERV_ALR"/>
    <property type="match status" value="1"/>
</dbReference>
<evidence type="ECO:0000256" key="1">
    <source>
        <dbReference type="ARBA" id="ARBA00001974"/>
    </source>
</evidence>
<evidence type="ECO:0000256" key="5">
    <source>
        <dbReference type="ARBA" id="ARBA00023157"/>
    </source>
</evidence>
<dbReference type="Pfam" id="PF04777">
    <property type="entry name" value="Evr1_Alr"/>
    <property type="match status" value="1"/>
</dbReference>
<comment type="cofactor">
    <cofactor evidence="1 6">
        <name>FAD</name>
        <dbReference type="ChEBI" id="CHEBI:57692"/>
    </cofactor>
</comment>
<evidence type="ECO:0000256" key="7">
    <source>
        <dbReference type="SAM" id="MobiDB-lite"/>
    </source>
</evidence>
<comment type="caution">
    <text evidence="9">The sequence shown here is derived from an EMBL/GenBank/DDBJ whole genome shotgun (WGS) entry which is preliminary data.</text>
</comment>
<protein>
    <recommendedName>
        <fullName evidence="6">Sulfhydryl oxidase</fullName>
        <ecNumber evidence="6">1.8.3.2</ecNumber>
    </recommendedName>
</protein>
<dbReference type="InterPro" id="IPR017905">
    <property type="entry name" value="ERV/ALR_sulphydryl_oxidase"/>
</dbReference>
<name>A0A0V0R8X1_PSEPJ</name>
<dbReference type="EC" id="1.8.3.2" evidence="6"/>